<keyword evidence="6 15" id="KW-0833">Ubl conjugation pathway</keyword>
<dbReference type="SUPFAM" id="SSF54001">
    <property type="entry name" value="Cysteine proteinases"/>
    <property type="match status" value="1"/>
</dbReference>
<dbReference type="InterPro" id="IPR050185">
    <property type="entry name" value="Ub_carboxyl-term_hydrolase"/>
</dbReference>
<feature type="domain" description="UBP-type" evidence="17">
    <location>
        <begin position="1"/>
        <end position="121"/>
    </location>
</feature>
<dbReference type="InterPro" id="IPR001607">
    <property type="entry name" value="Znf_UBP"/>
</dbReference>
<evidence type="ECO:0000256" key="12">
    <source>
        <dbReference type="ARBA" id="ARBA00023242"/>
    </source>
</evidence>
<dbReference type="PANTHER" id="PTHR21646">
    <property type="entry name" value="UBIQUITIN CARBOXYL-TERMINAL HYDROLASE"/>
    <property type="match status" value="1"/>
</dbReference>
<sequence length="454" mass="51611">MSCQHLNQVFRSEKTRDGVLKTYNMIRYIIAHSTFQNRHLHSMRCSECHEVNCGATFMCLQCGFCGCWNSQHFLMHSKKVGHVFGVNSSNGLLFCFKCMDYVSGNEMLTNSMLIKYWDDVSVKSSLPVARGRDGLCGLVNMGSTCFMSSIIQTLVHNPYILKYSMDQYHFARCDIESSVSCISCALDSVIEGFYGPASDSTFSSRQQGFIDLLMCAWKIDKNLAGYSQQDAHEFWQFLLNQLHSDHLRITKKPSIKSETCDCIAHTAFQGTLRSSIFCTDCHDGSNITFDPMMDLSLDIKNKSTLVECLRSFHEGETLTDFNHNCPNCGSIQNPIKQMTIAKLPPVLVLQLKRFEHLMTGTSVKLNDFVEFPAYLNMTPFCHRDETRTMPDIVYELVAVISHEGSVNQGHYTSMCKIPGGKWFRFNDSMVVSISEEDVLRQQAYLIFYVIRQIG</sequence>
<dbReference type="InterPro" id="IPR018200">
    <property type="entry name" value="USP_CS"/>
</dbReference>
<proteinExistence type="inferred from homology"/>
<evidence type="ECO:0000256" key="9">
    <source>
        <dbReference type="ARBA" id="ARBA00022833"/>
    </source>
</evidence>
<evidence type="ECO:0000256" key="8">
    <source>
        <dbReference type="ARBA" id="ARBA00022807"/>
    </source>
</evidence>
<keyword evidence="4" id="KW-0479">Metal-binding</keyword>
<keyword evidence="19" id="KW-1185">Reference proteome</keyword>
<dbReference type="Proteomes" id="UP000189911">
    <property type="component" value="Chromosome H"/>
</dbReference>
<keyword evidence="12" id="KW-0539">Nucleus</keyword>
<keyword evidence="10" id="KW-0805">Transcription regulation</keyword>
<evidence type="ECO:0000259" key="17">
    <source>
        <dbReference type="PROSITE" id="PS50271"/>
    </source>
</evidence>
<protein>
    <recommendedName>
        <fullName evidence="15">Ubiquitin carboxyl-terminal hydrolase</fullName>
        <ecNumber evidence="15">3.4.19.12</ecNumber>
    </recommendedName>
</protein>
<name>A0A1G4KN19_9SACH</name>
<dbReference type="GO" id="GO:0005634">
    <property type="term" value="C:nucleus"/>
    <property type="evidence" value="ECO:0007669"/>
    <property type="project" value="UniProtKB-SubCell"/>
</dbReference>
<dbReference type="GO" id="GO:0016579">
    <property type="term" value="P:protein deubiquitination"/>
    <property type="evidence" value="ECO:0007669"/>
    <property type="project" value="InterPro"/>
</dbReference>
<dbReference type="EMBL" id="LT598447">
    <property type="protein sequence ID" value="SCV05882.1"/>
    <property type="molecule type" value="Genomic_DNA"/>
</dbReference>
<evidence type="ECO:0000256" key="13">
    <source>
        <dbReference type="ARBA" id="ARBA00038490"/>
    </source>
</evidence>
<dbReference type="InterPro" id="IPR001394">
    <property type="entry name" value="Peptidase_C19_UCH"/>
</dbReference>
<dbReference type="Gene3D" id="3.30.40.10">
    <property type="entry name" value="Zinc/RING finger domain, C3HC4 (zinc finger)"/>
    <property type="match status" value="1"/>
</dbReference>
<evidence type="ECO:0000256" key="7">
    <source>
        <dbReference type="ARBA" id="ARBA00022801"/>
    </source>
</evidence>
<evidence type="ECO:0000313" key="18">
    <source>
        <dbReference type="EMBL" id="SCV05882.1"/>
    </source>
</evidence>
<evidence type="ECO:0000256" key="6">
    <source>
        <dbReference type="ARBA" id="ARBA00022786"/>
    </source>
</evidence>
<dbReference type="PANTHER" id="PTHR21646:SF33">
    <property type="entry name" value="UBIQUITIN CARBOXYL-TERMINAL HYDROLASE 22"/>
    <property type="match status" value="1"/>
</dbReference>
<dbReference type="EC" id="3.4.19.12" evidence="15"/>
<dbReference type="PROSITE" id="PS00972">
    <property type="entry name" value="USP_1"/>
    <property type="match status" value="1"/>
</dbReference>
<dbReference type="SUPFAM" id="SSF57850">
    <property type="entry name" value="RING/U-box"/>
    <property type="match status" value="1"/>
</dbReference>
<keyword evidence="8 15" id="KW-0788">Thiol protease</keyword>
<evidence type="ECO:0000313" key="19">
    <source>
        <dbReference type="Proteomes" id="UP000189911"/>
    </source>
</evidence>
<dbReference type="Gene3D" id="3.90.70.10">
    <property type="entry name" value="Cysteine proteinases"/>
    <property type="match status" value="1"/>
</dbReference>
<reference evidence="19" key="1">
    <citation type="submission" date="2016-03" db="EMBL/GenBank/DDBJ databases">
        <authorList>
            <person name="Devillers Hugo."/>
        </authorList>
    </citation>
    <scope>NUCLEOTIDE SEQUENCE [LARGE SCALE GENOMIC DNA]</scope>
</reference>
<dbReference type="InterPro" id="IPR038765">
    <property type="entry name" value="Papain-like_cys_pep_sf"/>
</dbReference>
<keyword evidence="7 15" id="KW-0378">Hydrolase</keyword>
<dbReference type="GO" id="GO:0004843">
    <property type="term" value="F:cysteine-type deubiquitinase activity"/>
    <property type="evidence" value="ECO:0007669"/>
    <property type="project" value="UniProtKB-UniRule"/>
</dbReference>
<keyword evidence="5 14" id="KW-0863">Zinc-finger</keyword>
<dbReference type="PROSITE" id="PS00973">
    <property type="entry name" value="USP_2"/>
    <property type="match status" value="1"/>
</dbReference>
<accession>A0A1G4KN19</accession>
<comment type="similarity">
    <text evidence="13">Belongs to the peptidase C19 family. UBP8 subfamily.</text>
</comment>
<evidence type="ECO:0000259" key="16">
    <source>
        <dbReference type="PROSITE" id="PS50235"/>
    </source>
</evidence>
<dbReference type="AlphaFoldDB" id="A0A1G4KN19"/>
<dbReference type="OrthoDB" id="289038at2759"/>
<dbReference type="InterPro" id="IPR013083">
    <property type="entry name" value="Znf_RING/FYVE/PHD"/>
</dbReference>
<dbReference type="InterPro" id="IPR028889">
    <property type="entry name" value="USP"/>
</dbReference>
<dbReference type="PROSITE" id="PS50271">
    <property type="entry name" value="ZF_UBP"/>
    <property type="match status" value="1"/>
</dbReference>
<comment type="catalytic activity">
    <reaction evidence="1 15">
        <text>Thiol-dependent hydrolysis of ester, thioester, amide, peptide and isopeptide bonds formed by the C-terminal Gly of ubiquitin (a 76-residue protein attached to proteins as an intracellular targeting signal).</text>
        <dbReference type="EC" id="3.4.19.12"/>
    </reaction>
</comment>
<evidence type="ECO:0000256" key="10">
    <source>
        <dbReference type="ARBA" id="ARBA00023015"/>
    </source>
</evidence>
<dbReference type="SMART" id="SM00290">
    <property type="entry name" value="ZnF_UBP"/>
    <property type="match status" value="1"/>
</dbReference>
<evidence type="ECO:0000256" key="11">
    <source>
        <dbReference type="ARBA" id="ARBA00023163"/>
    </source>
</evidence>
<keyword evidence="3 15" id="KW-0645">Protease</keyword>
<evidence type="ECO:0000256" key="3">
    <source>
        <dbReference type="ARBA" id="ARBA00022670"/>
    </source>
</evidence>
<keyword evidence="9" id="KW-0862">Zinc</keyword>
<gene>
    <name evidence="18" type="ORF">LANO_0H17260G</name>
</gene>
<evidence type="ECO:0000256" key="14">
    <source>
        <dbReference type="PROSITE-ProRule" id="PRU00502"/>
    </source>
</evidence>
<evidence type="ECO:0000256" key="1">
    <source>
        <dbReference type="ARBA" id="ARBA00000707"/>
    </source>
</evidence>
<keyword evidence="11" id="KW-0804">Transcription</keyword>
<dbReference type="Pfam" id="PF00443">
    <property type="entry name" value="UCH"/>
    <property type="match status" value="1"/>
</dbReference>
<dbReference type="GO" id="GO:0008270">
    <property type="term" value="F:zinc ion binding"/>
    <property type="evidence" value="ECO:0007669"/>
    <property type="project" value="UniProtKB-KW"/>
</dbReference>
<organism evidence="18 19">
    <name type="scientific">Lachancea nothofagi CBS 11611</name>
    <dbReference type="NCBI Taxonomy" id="1266666"/>
    <lineage>
        <taxon>Eukaryota</taxon>
        <taxon>Fungi</taxon>
        <taxon>Dikarya</taxon>
        <taxon>Ascomycota</taxon>
        <taxon>Saccharomycotina</taxon>
        <taxon>Saccharomycetes</taxon>
        <taxon>Saccharomycetales</taxon>
        <taxon>Saccharomycetaceae</taxon>
        <taxon>Lachancea</taxon>
    </lineage>
</organism>
<dbReference type="Pfam" id="PF02148">
    <property type="entry name" value="zf-UBP"/>
    <property type="match status" value="1"/>
</dbReference>
<evidence type="ECO:0000256" key="4">
    <source>
        <dbReference type="ARBA" id="ARBA00022723"/>
    </source>
</evidence>
<dbReference type="PROSITE" id="PS50235">
    <property type="entry name" value="USP_3"/>
    <property type="match status" value="1"/>
</dbReference>
<evidence type="ECO:0000256" key="5">
    <source>
        <dbReference type="ARBA" id="ARBA00022771"/>
    </source>
</evidence>
<evidence type="ECO:0000256" key="15">
    <source>
        <dbReference type="RuleBase" id="RU366025"/>
    </source>
</evidence>
<evidence type="ECO:0000256" key="2">
    <source>
        <dbReference type="ARBA" id="ARBA00004123"/>
    </source>
</evidence>
<dbReference type="GO" id="GO:0006508">
    <property type="term" value="P:proteolysis"/>
    <property type="evidence" value="ECO:0007669"/>
    <property type="project" value="UniProtKB-KW"/>
</dbReference>
<feature type="domain" description="USP" evidence="16">
    <location>
        <begin position="136"/>
        <end position="451"/>
    </location>
</feature>
<comment type="subcellular location">
    <subcellularLocation>
        <location evidence="2">Nucleus</location>
    </subcellularLocation>
</comment>